<reference evidence="3 4" key="1">
    <citation type="submission" date="2018-08" db="EMBL/GenBank/DDBJ databases">
        <title>Aeromicrobium sp. M2KJ-4, whole genome shotgun sequence.</title>
        <authorList>
            <person name="Tuo L."/>
        </authorList>
    </citation>
    <scope>NUCLEOTIDE SEQUENCE [LARGE SCALE GENOMIC DNA]</scope>
    <source>
        <strain evidence="3 4">M2KJ-4</strain>
    </source>
</reference>
<feature type="domain" description="AMP-dependent synthetase/ligase" evidence="1">
    <location>
        <begin position="28"/>
        <end position="395"/>
    </location>
</feature>
<dbReference type="InterPro" id="IPR042099">
    <property type="entry name" value="ANL_N_sf"/>
</dbReference>
<dbReference type="Gene3D" id="3.30.300.30">
    <property type="match status" value="1"/>
</dbReference>
<name>A0A371P9D5_9ACTN</name>
<dbReference type="PANTHER" id="PTHR43767:SF12">
    <property type="entry name" value="AMP-DEPENDENT SYNTHETASE AND LIGASE"/>
    <property type="match status" value="1"/>
</dbReference>
<accession>A0A371P9D5</accession>
<gene>
    <name evidence="3" type="ORF">DX116_02610</name>
</gene>
<evidence type="ECO:0000259" key="2">
    <source>
        <dbReference type="Pfam" id="PF13193"/>
    </source>
</evidence>
<dbReference type="PROSITE" id="PS00455">
    <property type="entry name" value="AMP_BINDING"/>
    <property type="match status" value="1"/>
</dbReference>
<keyword evidence="4" id="KW-1185">Reference proteome</keyword>
<protein>
    <submittedName>
        <fullName evidence="3">AMP-dependent synthetase</fullName>
    </submittedName>
</protein>
<proteinExistence type="predicted"/>
<dbReference type="InterPro" id="IPR025110">
    <property type="entry name" value="AMP-bd_C"/>
</dbReference>
<dbReference type="SUPFAM" id="SSF56801">
    <property type="entry name" value="Acetyl-CoA synthetase-like"/>
    <property type="match status" value="1"/>
</dbReference>
<dbReference type="InterPro" id="IPR000873">
    <property type="entry name" value="AMP-dep_synth/lig_dom"/>
</dbReference>
<dbReference type="InterPro" id="IPR020845">
    <property type="entry name" value="AMP-binding_CS"/>
</dbReference>
<dbReference type="Gene3D" id="3.40.50.12780">
    <property type="entry name" value="N-terminal domain of ligase-like"/>
    <property type="match status" value="1"/>
</dbReference>
<dbReference type="PANTHER" id="PTHR43767">
    <property type="entry name" value="LONG-CHAIN-FATTY-ACID--COA LIGASE"/>
    <property type="match status" value="1"/>
</dbReference>
<dbReference type="Pfam" id="PF00501">
    <property type="entry name" value="AMP-binding"/>
    <property type="match status" value="1"/>
</dbReference>
<dbReference type="AlphaFoldDB" id="A0A371P9D5"/>
<evidence type="ECO:0000313" key="4">
    <source>
        <dbReference type="Proteomes" id="UP000265581"/>
    </source>
</evidence>
<dbReference type="EMBL" id="QUBR01000001">
    <property type="protein sequence ID" value="REK72529.1"/>
    <property type="molecule type" value="Genomic_DNA"/>
</dbReference>
<organism evidence="3 4">
    <name type="scientific">Aeromicrobium endophyticum</name>
    <dbReference type="NCBI Taxonomy" id="2292704"/>
    <lineage>
        <taxon>Bacteria</taxon>
        <taxon>Bacillati</taxon>
        <taxon>Actinomycetota</taxon>
        <taxon>Actinomycetes</taxon>
        <taxon>Propionibacteriales</taxon>
        <taxon>Nocardioidaceae</taxon>
        <taxon>Aeromicrobium</taxon>
    </lineage>
</organism>
<dbReference type="InterPro" id="IPR050237">
    <property type="entry name" value="ATP-dep_AMP-bd_enzyme"/>
</dbReference>
<dbReference type="Proteomes" id="UP000265581">
    <property type="component" value="Unassembled WGS sequence"/>
</dbReference>
<dbReference type="GO" id="GO:0016877">
    <property type="term" value="F:ligase activity, forming carbon-sulfur bonds"/>
    <property type="evidence" value="ECO:0007669"/>
    <property type="project" value="UniProtKB-ARBA"/>
</dbReference>
<dbReference type="OrthoDB" id="9803968at2"/>
<dbReference type="InterPro" id="IPR045851">
    <property type="entry name" value="AMP-bd_C_sf"/>
</dbReference>
<dbReference type="Pfam" id="PF13193">
    <property type="entry name" value="AMP-binding_C"/>
    <property type="match status" value="1"/>
</dbReference>
<evidence type="ECO:0000313" key="3">
    <source>
        <dbReference type="EMBL" id="REK72529.1"/>
    </source>
</evidence>
<sequence>MGPSLARPRASGLWLTRCVTVNVSDYLHAAASNDPDGVALVEHRPARREVTWRELDAAVDSVARALSGRGLVAGQRVAVVMANRIDLPIAYYGILRGGMVAVPINPRSTTREIGRMLADSRARVVLCDEAGVAQVRDALTDDHRVGVVVDGAAPLEGETSFQSFLADASGAAPAAPPDAEALAVVLYTSGTSGKPRGAMLTHRALIANTEQIAALQPPAMTPDDICLGLLPMFHIYGLNCVLGQAVRQGATVVLVDGFDPSRLLDLIRDEGITNLPLAPPVIAAWAGRDDLREKLGHVTTILSGAAALDPDLAEAFRESSGQQIEQGYGLTETSPVIATTHGSPRDAHDRVKHGSVGRALPGIQLRIVEPGGGDAAAGDPAEIWVKGDNLFSGYWPDGIDGPDADGWYPTGDVGYLDADGDLTLVDRLRELVIVSGFNVYPFEVEDVIAEVDGVGQVAVVGLPDEETGEAVVAFVVPAKDAPADEAVLLEAIDAHCRTRLARFKQPRRTIAVTGLPHSATGKVAKGRLRALARSETLGLDAS</sequence>
<feature type="domain" description="AMP-binding enzyme C-terminal" evidence="2">
    <location>
        <begin position="443"/>
        <end position="522"/>
    </location>
</feature>
<evidence type="ECO:0000259" key="1">
    <source>
        <dbReference type="Pfam" id="PF00501"/>
    </source>
</evidence>
<comment type="caution">
    <text evidence="3">The sequence shown here is derived from an EMBL/GenBank/DDBJ whole genome shotgun (WGS) entry which is preliminary data.</text>
</comment>